<dbReference type="RefSeq" id="WP_282220021.1">
    <property type="nucleotide sequence ID" value="NZ_CP118246.1"/>
</dbReference>
<name>A0ABY7YQU6_9HYPH</name>
<feature type="compositionally biased region" description="Pro residues" evidence="2">
    <location>
        <begin position="516"/>
        <end position="526"/>
    </location>
</feature>
<dbReference type="EMBL" id="CP118246">
    <property type="protein sequence ID" value="WDR03631.1"/>
    <property type="molecule type" value="Genomic_DNA"/>
</dbReference>
<evidence type="ECO:0000313" key="4">
    <source>
        <dbReference type="Proteomes" id="UP001220530"/>
    </source>
</evidence>
<feature type="compositionally biased region" description="Basic and acidic residues" evidence="2">
    <location>
        <begin position="651"/>
        <end position="663"/>
    </location>
</feature>
<feature type="region of interest" description="Disordered" evidence="2">
    <location>
        <begin position="162"/>
        <end position="210"/>
    </location>
</feature>
<protein>
    <submittedName>
        <fullName evidence="3">Cell envelope integrity protein TolA</fullName>
    </submittedName>
</protein>
<reference evidence="3 4" key="1">
    <citation type="submission" date="2023-02" db="EMBL/GenBank/DDBJ databases">
        <title>Devosia algicola sp. nov., isolated from the phycosphere of marine algae.</title>
        <authorList>
            <person name="Kim J.M."/>
            <person name="Lee J.K."/>
            <person name="Choi B.J."/>
            <person name="Bayburt H."/>
            <person name="Jeon C.O."/>
        </authorList>
    </citation>
    <scope>NUCLEOTIDE SEQUENCE [LARGE SCALE GENOMIC DNA]</scope>
    <source>
        <strain evidence="3 4">G20-9</strain>
    </source>
</reference>
<feature type="coiled-coil region" evidence="1">
    <location>
        <begin position="676"/>
        <end position="750"/>
    </location>
</feature>
<keyword evidence="1" id="KW-0175">Coiled coil</keyword>
<feature type="region of interest" description="Disordered" evidence="2">
    <location>
        <begin position="512"/>
        <end position="538"/>
    </location>
</feature>
<feature type="region of interest" description="Disordered" evidence="2">
    <location>
        <begin position="778"/>
        <end position="823"/>
    </location>
</feature>
<sequence>MSDYLKTNRRKLDGEALRQDGKRWIERIEAAAKLEKDWIDDAEKAETAYTGKHVSGDHKDYDFNILFSNVETIVPAIINSPPQPDIRRRFADNDPVAKDGSEVLERAIRIQVDDSKLQIEMESAAQDAFLAGRGIVRLRFKADVEGGETDNDDLKELAEDFAEGEDDDSPAPTDPEDSDASDSEQSYTDGSVSADDTGAENAQGMGRNAQLSATVRNERICFEAVSWRDYRHGPAKRWEDRPWEAFRHSMPMEDVEAFADTALSTAQLVPEDKIAEGNTDNDVVVWEVWNRKDRSVRFIEQDTGKVLKIVDDPLGLSNFYPICTPIQPIAITGRLMPVNPFSIYRKLADELDTTTRRINAITKQMKVAGWYSGDATELSNMLDSLDTDFVPISNPEMWAQNGGLAGAVAFWPIEKFIIALRELYNNREATKQAIYEITGISDIVRGASAAAETATAQNIKSQWGSLRIQKMQRMVERAARDLFVMMSEIIASKFSDETLQTMTGVQLLPTEQEMQPIPPPPMPPQPQQGADPQQLQQMQQQFQQAMGQYKQAEQARQQKLQHLEGVRKILSDTASRFYRIDVESDSTVRADLTQKKQEQAEFLQGTAAYFKGVEPMVASGVMSREGALKIYAATARLFTLGKSTEDALDTEVARAEEEAKQPKQEGPNPELLKLQLEEQKAKSADAQAQAKMQADERAASQKAQIEAMKAEQAGRKAEADAALAQSKLEIEQQRIKLDEYKAQLAAATAIDVAEIKAGNDAEADALNATLESSLNVQNHTHEAEMQVRDQLHQQTMQAAEHQNRTQVEAMKPKTTDTAKPKKK</sequence>
<gene>
    <name evidence="3" type="ORF">PSQ19_06055</name>
</gene>
<proteinExistence type="predicted"/>
<feature type="compositionally biased region" description="Low complexity" evidence="2">
    <location>
        <begin position="527"/>
        <end position="538"/>
    </location>
</feature>
<keyword evidence="4" id="KW-1185">Reference proteome</keyword>
<evidence type="ECO:0000313" key="3">
    <source>
        <dbReference type="EMBL" id="WDR03631.1"/>
    </source>
</evidence>
<evidence type="ECO:0000256" key="1">
    <source>
        <dbReference type="SAM" id="Coils"/>
    </source>
</evidence>
<dbReference type="Proteomes" id="UP001220530">
    <property type="component" value="Chromosome"/>
</dbReference>
<accession>A0ABY7YQU6</accession>
<feature type="compositionally biased region" description="Basic and acidic residues" evidence="2">
    <location>
        <begin position="810"/>
        <end position="823"/>
    </location>
</feature>
<feature type="compositionally biased region" description="Acidic residues" evidence="2">
    <location>
        <begin position="162"/>
        <end position="182"/>
    </location>
</feature>
<feature type="region of interest" description="Disordered" evidence="2">
    <location>
        <begin position="649"/>
        <end position="669"/>
    </location>
</feature>
<evidence type="ECO:0000256" key="2">
    <source>
        <dbReference type="SAM" id="MobiDB-lite"/>
    </source>
</evidence>
<organism evidence="3 4">
    <name type="scientific">Devosia algicola</name>
    <dbReference type="NCBI Taxonomy" id="3026418"/>
    <lineage>
        <taxon>Bacteria</taxon>
        <taxon>Pseudomonadati</taxon>
        <taxon>Pseudomonadota</taxon>
        <taxon>Alphaproteobacteria</taxon>
        <taxon>Hyphomicrobiales</taxon>
        <taxon>Devosiaceae</taxon>
        <taxon>Devosia</taxon>
    </lineage>
</organism>
<feature type="compositionally biased region" description="Basic and acidic residues" evidence="2">
    <location>
        <begin position="779"/>
        <end position="791"/>
    </location>
</feature>